<feature type="transmembrane region" description="Helical" evidence="1">
    <location>
        <begin position="138"/>
        <end position="157"/>
    </location>
</feature>
<keyword evidence="1" id="KW-0472">Membrane</keyword>
<keyword evidence="3" id="KW-1185">Reference proteome</keyword>
<dbReference type="Proteomes" id="UP000624703">
    <property type="component" value="Unassembled WGS sequence"/>
</dbReference>
<evidence type="ECO:0000256" key="1">
    <source>
        <dbReference type="SAM" id="Phobius"/>
    </source>
</evidence>
<evidence type="ECO:0000313" key="3">
    <source>
        <dbReference type="Proteomes" id="UP000624703"/>
    </source>
</evidence>
<dbReference type="AlphaFoldDB" id="A0A8J7MEX9"/>
<sequence>MTEGRRFKTIKCISISMVTLPTLLLIAIWVDFVMWSDLASLPNWIFLLILSTILAIPAWSGWRFYKKTSLGSLRSGLSMMLAIPLLVLMCWRVEDSSGIYSQLSFPVAILLGAVLHVRSERLLKDKLKLAGEVCKPHPLIISGALFFIFLAMWTTLSQSFEGHLSELRGMAKVLGMLAPFLLAFVSYKLLRSTLHRMIYGKPELVEQLD</sequence>
<reference evidence="2" key="1">
    <citation type="submission" date="2021-01" db="EMBL/GenBank/DDBJ databases">
        <title>Modified the classification status of verrucomicrobia.</title>
        <authorList>
            <person name="Feng X."/>
        </authorList>
    </citation>
    <scope>NUCLEOTIDE SEQUENCE</scope>
    <source>
        <strain evidence="2">_KCTC 22039</strain>
    </source>
</reference>
<keyword evidence="1" id="KW-1133">Transmembrane helix</keyword>
<dbReference type="RefSeq" id="WP_200312110.1">
    <property type="nucleotide sequence ID" value="NZ_JAENIM010000043.1"/>
</dbReference>
<feature type="transmembrane region" description="Helical" evidence="1">
    <location>
        <begin position="169"/>
        <end position="190"/>
    </location>
</feature>
<feature type="transmembrane region" description="Helical" evidence="1">
    <location>
        <begin position="12"/>
        <end position="32"/>
    </location>
</feature>
<dbReference type="EMBL" id="JAENIM010000043">
    <property type="protein sequence ID" value="MBK1792096.1"/>
    <property type="molecule type" value="Genomic_DNA"/>
</dbReference>
<feature type="transmembrane region" description="Helical" evidence="1">
    <location>
        <begin position="77"/>
        <end position="93"/>
    </location>
</feature>
<comment type="caution">
    <text evidence="2">The sequence shown here is derived from an EMBL/GenBank/DDBJ whole genome shotgun (WGS) entry which is preliminary data.</text>
</comment>
<feature type="transmembrane region" description="Helical" evidence="1">
    <location>
        <begin position="99"/>
        <end position="117"/>
    </location>
</feature>
<name>A0A8J7MEX9_9BACT</name>
<feature type="transmembrane region" description="Helical" evidence="1">
    <location>
        <begin position="44"/>
        <end position="65"/>
    </location>
</feature>
<gene>
    <name evidence="2" type="ORF">JIN82_13120</name>
</gene>
<protein>
    <submittedName>
        <fullName evidence="2">Uncharacterized protein</fullName>
    </submittedName>
</protein>
<keyword evidence="1" id="KW-0812">Transmembrane</keyword>
<evidence type="ECO:0000313" key="2">
    <source>
        <dbReference type="EMBL" id="MBK1792096.1"/>
    </source>
</evidence>
<proteinExistence type="predicted"/>
<accession>A0A8J7MEX9</accession>
<organism evidence="2 3">
    <name type="scientific">Persicirhabdus sediminis</name>
    <dbReference type="NCBI Taxonomy" id="454144"/>
    <lineage>
        <taxon>Bacteria</taxon>
        <taxon>Pseudomonadati</taxon>
        <taxon>Verrucomicrobiota</taxon>
        <taxon>Verrucomicrobiia</taxon>
        <taxon>Verrucomicrobiales</taxon>
        <taxon>Verrucomicrobiaceae</taxon>
        <taxon>Persicirhabdus</taxon>
    </lineage>
</organism>